<feature type="compositionally biased region" description="Polar residues" evidence="1">
    <location>
        <begin position="36"/>
        <end position="53"/>
    </location>
</feature>
<evidence type="ECO:0000313" key="2">
    <source>
        <dbReference type="EMBL" id="OCF27657.1"/>
    </source>
</evidence>
<feature type="compositionally biased region" description="Acidic residues" evidence="1">
    <location>
        <begin position="57"/>
        <end position="66"/>
    </location>
</feature>
<feature type="region of interest" description="Disordered" evidence="1">
    <location>
        <begin position="1"/>
        <end position="136"/>
    </location>
</feature>
<dbReference type="GeneID" id="30206900"/>
<evidence type="ECO:0000256" key="1">
    <source>
        <dbReference type="SAM" id="MobiDB-lite"/>
    </source>
</evidence>
<feature type="compositionally biased region" description="Basic and acidic residues" evidence="1">
    <location>
        <begin position="272"/>
        <end position="282"/>
    </location>
</feature>
<reference evidence="3" key="2">
    <citation type="submission" date="2013-07" db="EMBL/GenBank/DDBJ databases">
        <authorList>
            <consortium name="The Broad Institute Genome Sequencing Platform"/>
            <person name="Cuomo C."/>
            <person name="Litvintseva A."/>
            <person name="Chen Y."/>
            <person name="Heitman J."/>
            <person name="Sun S."/>
            <person name="Springer D."/>
            <person name="Dromer F."/>
            <person name="Young S.K."/>
            <person name="Zeng Q."/>
            <person name="Gargeya S."/>
            <person name="Fitzgerald M."/>
            <person name="Abouelleil A."/>
            <person name="Alvarado L."/>
            <person name="Berlin A.M."/>
            <person name="Chapman S.B."/>
            <person name="Dewar J."/>
            <person name="Goldberg J."/>
            <person name="Griggs A."/>
            <person name="Gujja S."/>
            <person name="Hansen M."/>
            <person name="Howarth C."/>
            <person name="Imamovic A."/>
            <person name="Larimer J."/>
            <person name="McCowan C."/>
            <person name="Murphy C."/>
            <person name="Pearson M."/>
            <person name="Priest M."/>
            <person name="Roberts A."/>
            <person name="Saif S."/>
            <person name="Shea T."/>
            <person name="Sykes S."/>
            <person name="Wortman J."/>
            <person name="Nusbaum C."/>
            <person name="Birren B."/>
        </authorList>
    </citation>
    <scope>NUCLEOTIDE SEQUENCE</scope>
    <source>
        <strain evidence="3">CBS 10118</strain>
    </source>
</reference>
<feature type="compositionally biased region" description="Basic residues" evidence="1">
    <location>
        <begin position="26"/>
        <end position="35"/>
    </location>
</feature>
<sequence>MTKRRATHQPISAPSSSIRRTLSAHPRNKRPKFTHHTQTPSHKSSSALSLTPASNSEEPESDENEDLILTPGEKSNPISTAARDASPRKKFKLDSIIPPDDYLTQKTGTALQEDQYPPRREMRTQLPSKVSPKKPKSRLNLTREMSRQLLENVMDHAAETYNLEDFLKQHGIPESDLRDQFQTRVGHPSALIRTNLRHQVLNMFDLDLSLHLPNVDHLDGIDPSKNAGFEGSNSDVQQRKGEAFGHKKPQDQSSRRDVSKEQRTRGSGLSAVDRHELVERLRKQQATEVERGLQDGREGEEAVKSSGDGTASWGEDLGGDVIMGD</sequence>
<protein>
    <submittedName>
        <fullName evidence="2">Uncharacterized protein</fullName>
    </submittedName>
</protein>
<proteinExistence type="predicted"/>
<accession>A0A1B9G9H1</accession>
<organism evidence="2">
    <name type="scientific">Kwoniella bestiolae CBS 10118</name>
    <dbReference type="NCBI Taxonomy" id="1296100"/>
    <lineage>
        <taxon>Eukaryota</taxon>
        <taxon>Fungi</taxon>
        <taxon>Dikarya</taxon>
        <taxon>Basidiomycota</taxon>
        <taxon>Agaricomycotina</taxon>
        <taxon>Tremellomycetes</taxon>
        <taxon>Tremellales</taxon>
        <taxon>Cryptococcaceae</taxon>
        <taxon>Kwoniella</taxon>
    </lineage>
</organism>
<reference evidence="2" key="3">
    <citation type="submission" date="2014-01" db="EMBL/GenBank/DDBJ databases">
        <title>Evolution of pathogenesis and genome organization in the Tremellales.</title>
        <authorList>
            <person name="Cuomo C."/>
            <person name="Litvintseva A."/>
            <person name="Heitman J."/>
            <person name="Chen Y."/>
            <person name="Sun S."/>
            <person name="Springer D."/>
            <person name="Dromer F."/>
            <person name="Young S."/>
            <person name="Zeng Q."/>
            <person name="Chapman S."/>
            <person name="Gujja S."/>
            <person name="Saif S."/>
            <person name="Birren B."/>
        </authorList>
    </citation>
    <scope>NUCLEOTIDE SEQUENCE</scope>
    <source>
        <strain evidence="2">CBS 10118</strain>
    </source>
</reference>
<feature type="compositionally biased region" description="Basic and acidic residues" evidence="1">
    <location>
        <begin position="288"/>
        <end position="303"/>
    </location>
</feature>
<feature type="compositionally biased region" description="Basic and acidic residues" evidence="1">
    <location>
        <begin position="237"/>
        <end position="264"/>
    </location>
</feature>
<dbReference type="AlphaFoldDB" id="A0A1B9G9H1"/>
<dbReference type="EMBL" id="CP144542">
    <property type="protein sequence ID" value="WVW81801.1"/>
    <property type="molecule type" value="Genomic_DNA"/>
</dbReference>
<dbReference type="VEuPathDB" id="FungiDB:I302_02501"/>
<dbReference type="OrthoDB" id="10653658at2759"/>
<feature type="compositionally biased region" description="Polar residues" evidence="1">
    <location>
        <begin position="9"/>
        <end position="20"/>
    </location>
</feature>
<reference evidence="3" key="4">
    <citation type="submission" date="2024-02" db="EMBL/GenBank/DDBJ databases">
        <title>Comparative genomics of Cryptococcus and Kwoniella reveals pathogenesis evolution and contrasting modes of karyotype evolution via chromosome fusion or intercentromeric recombination.</title>
        <authorList>
            <person name="Coelho M.A."/>
            <person name="David-Palma M."/>
            <person name="Shea T."/>
            <person name="Bowers K."/>
            <person name="McGinley-Smith S."/>
            <person name="Mohammad A.W."/>
            <person name="Gnirke A."/>
            <person name="Yurkov A.M."/>
            <person name="Nowrousian M."/>
            <person name="Sun S."/>
            <person name="Cuomo C.A."/>
            <person name="Heitman J."/>
        </authorList>
    </citation>
    <scope>NUCLEOTIDE SEQUENCE</scope>
    <source>
        <strain evidence="3">CBS 10118</strain>
    </source>
</reference>
<dbReference type="Proteomes" id="UP000092730">
    <property type="component" value="Chromosome 2"/>
</dbReference>
<name>A0A1B9G9H1_9TREE</name>
<feature type="region of interest" description="Disordered" evidence="1">
    <location>
        <begin position="223"/>
        <end position="325"/>
    </location>
</feature>
<gene>
    <name evidence="2" type="ORF">I302_02501</name>
    <name evidence="3" type="ORF">I302_103798</name>
</gene>
<keyword evidence="4" id="KW-1185">Reference proteome</keyword>
<dbReference type="RefSeq" id="XP_019048727.1">
    <property type="nucleotide sequence ID" value="XM_019189165.1"/>
</dbReference>
<dbReference type="EMBL" id="KI894019">
    <property type="protein sequence ID" value="OCF27657.1"/>
    <property type="molecule type" value="Genomic_DNA"/>
</dbReference>
<evidence type="ECO:0000313" key="4">
    <source>
        <dbReference type="Proteomes" id="UP000092730"/>
    </source>
</evidence>
<reference evidence="2" key="1">
    <citation type="submission" date="2013-07" db="EMBL/GenBank/DDBJ databases">
        <title>The Genome Sequence of Cryptococcus bestiolae CBS10118.</title>
        <authorList>
            <consortium name="The Broad Institute Genome Sequencing Platform"/>
            <person name="Cuomo C."/>
            <person name="Litvintseva A."/>
            <person name="Chen Y."/>
            <person name="Heitman J."/>
            <person name="Sun S."/>
            <person name="Springer D."/>
            <person name="Dromer F."/>
            <person name="Young S.K."/>
            <person name="Zeng Q."/>
            <person name="Gargeya S."/>
            <person name="Fitzgerald M."/>
            <person name="Abouelleil A."/>
            <person name="Alvarado L."/>
            <person name="Berlin A.M."/>
            <person name="Chapman S.B."/>
            <person name="Dewar J."/>
            <person name="Goldberg J."/>
            <person name="Griggs A."/>
            <person name="Gujja S."/>
            <person name="Hansen M."/>
            <person name="Howarth C."/>
            <person name="Imamovic A."/>
            <person name="Larimer J."/>
            <person name="McCowan C."/>
            <person name="Murphy C."/>
            <person name="Pearson M."/>
            <person name="Priest M."/>
            <person name="Roberts A."/>
            <person name="Saif S."/>
            <person name="Shea T."/>
            <person name="Sykes S."/>
            <person name="Wortman J."/>
            <person name="Nusbaum C."/>
            <person name="Birren B."/>
        </authorList>
    </citation>
    <scope>NUCLEOTIDE SEQUENCE [LARGE SCALE GENOMIC DNA]</scope>
    <source>
        <strain evidence="2">CBS 10118</strain>
    </source>
</reference>
<evidence type="ECO:0000313" key="3">
    <source>
        <dbReference type="EMBL" id="WVW81801.1"/>
    </source>
</evidence>
<dbReference type="KEGG" id="kbi:30206900"/>